<comment type="subcellular location">
    <subcellularLocation>
        <location evidence="1">Membrane</location>
        <topology evidence="1">Single-pass membrane protein</topology>
    </subcellularLocation>
</comment>
<dbReference type="PANTHER" id="PTHR30168:SF0">
    <property type="entry name" value="INNER MEMBRANE PROTEIN"/>
    <property type="match status" value="1"/>
</dbReference>
<keyword evidence="2" id="KW-0812">Transmembrane</keyword>
<reference evidence="7" key="1">
    <citation type="journal article" date="2019" name="Int. J. Syst. Evol. Microbiol.">
        <title>The Global Catalogue of Microorganisms (GCM) 10K type strain sequencing project: providing services to taxonomists for standard genome sequencing and annotation.</title>
        <authorList>
            <consortium name="The Broad Institute Genomics Platform"/>
            <consortium name="The Broad Institute Genome Sequencing Center for Infectious Disease"/>
            <person name="Wu L."/>
            <person name="Ma J."/>
        </authorList>
    </citation>
    <scope>NUCLEOTIDE SEQUENCE [LARGE SCALE GENOMIC DNA]</scope>
    <source>
        <strain evidence="7">JCM 17326</strain>
    </source>
</reference>
<evidence type="ECO:0000256" key="2">
    <source>
        <dbReference type="ARBA" id="ARBA00022692"/>
    </source>
</evidence>
<organism evidence="6 7">
    <name type="scientific">Nonomuraea rosea</name>
    <dbReference type="NCBI Taxonomy" id="638574"/>
    <lineage>
        <taxon>Bacteria</taxon>
        <taxon>Bacillati</taxon>
        <taxon>Actinomycetota</taxon>
        <taxon>Actinomycetes</taxon>
        <taxon>Streptosporangiales</taxon>
        <taxon>Streptosporangiaceae</taxon>
        <taxon>Nonomuraea</taxon>
    </lineage>
</organism>
<dbReference type="Pfam" id="PF04228">
    <property type="entry name" value="Zn_peptidase"/>
    <property type="match status" value="1"/>
</dbReference>
<evidence type="ECO:0000256" key="1">
    <source>
        <dbReference type="ARBA" id="ARBA00004167"/>
    </source>
</evidence>
<evidence type="ECO:0000313" key="7">
    <source>
        <dbReference type="Proteomes" id="UP001500630"/>
    </source>
</evidence>
<sequence length="277" mass="29935">MALSSCHTPLIVKLPTVHSAPIKRALTLAAVLAIACIPAQSAQAAGSGSAPVSNPFSTKAGKLAVTSCPETPISSGGIPRARQYLEAVVKCLDKSWSAYFAHAGRSYGKPVVQYFEEPASTVCGLRWPEHAAAFYCTDRRTLVFPLTGGWIEDRTDLYPFKVAAHEYGHHLQSVTGIRRSYEARARTDRAHQAELKRRYELQADCLSGVFIGSVWGSLSRTAADWTALLDATRASGDEDEYRSHGKGANRVHWLARGYRAGSPAACDTWSAPSAKVS</sequence>
<keyword evidence="4" id="KW-0472">Membrane</keyword>
<dbReference type="InterPro" id="IPR007343">
    <property type="entry name" value="Uncharacterised_pept_Zn_put"/>
</dbReference>
<accession>A0ABP6VQ45</accession>
<feature type="chain" id="PRO_5046890428" description="Metalloprotease-like protein" evidence="5">
    <location>
        <begin position="45"/>
        <end position="277"/>
    </location>
</feature>
<feature type="signal peptide" evidence="5">
    <location>
        <begin position="1"/>
        <end position="44"/>
    </location>
</feature>
<dbReference type="PANTHER" id="PTHR30168">
    <property type="entry name" value="PUTATIVE MEMBRANE PROTEIN YPFJ"/>
    <property type="match status" value="1"/>
</dbReference>
<name>A0ABP6VQ45_9ACTN</name>
<keyword evidence="5" id="KW-0732">Signal</keyword>
<dbReference type="EMBL" id="BAABDQ010000003">
    <property type="protein sequence ID" value="GAA3537781.1"/>
    <property type="molecule type" value="Genomic_DNA"/>
</dbReference>
<evidence type="ECO:0008006" key="8">
    <source>
        <dbReference type="Google" id="ProtNLM"/>
    </source>
</evidence>
<keyword evidence="7" id="KW-1185">Reference proteome</keyword>
<protein>
    <recommendedName>
        <fullName evidence="8">Metalloprotease-like protein</fullName>
    </recommendedName>
</protein>
<dbReference type="Proteomes" id="UP001500630">
    <property type="component" value="Unassembled WGS sequence"/>
</dbReference>
<evidence type="ECO:0000256" key="5">
    <source>
        <dbReference type="SAM" id="SignalP"/>
    </source>
</evidence>
<evidence type="ECO:0000256" key="4">
    <source>
        <dbReference type="ARBA" id="ARBA00023136"/>
    </source>
</evidence>
<proteinExistence type="predicted"/>
<evidence type="ECO:0000256" key="3">
    <source>
        <dbReference type="ARBA" id="ARBA00022989"/>
    </source>
</evidence>
<evidence type="ECO:0000313" key="6">
    <source>
        <dbReference type="EMBL" id="GAA3537781.1"/>
    </source>
</evidence>
<gene>
    <name evidence="6" type="ORF">GCM10022419_017200</name>
</gene>
<comment type="caution">
    <text evidence="6">The sequence shown here is derived from an EMBL/GenBank/DDBJ whole genome shotgun (WGS) entry which is preliminary data.</text>
</comment>
<keyword evidence="3" id="KW-1133">Transmembrane helix</keyword>